<sequence length="153" mass="17336">MNTLSYKTISANKETVKKEWVVVDATDQVLGRLGSKVAKLLRGKYKPNFTPHVDCGDNVIIINADKVKLTGKKWTERVYLRYTGYPGGQREMTPARLMSRPNGADKLVRKVVKGMLPKNRLADQLLGHLYIYAGSEHKHEAQQPKVIDINLYK</sequence>
<evidence type="ECO:0000256" key="2">
    <source>
        <dbReference type="ARBA" id="ARBA00022980"/>
    </source>
</evidence>
<accession>A0A6N3FHZ0</accession>
<keyword evidence="3 4" id="KW-0687">Ribonucleoprotein</keyword>
<comment type="function">
    <text evidence="4">This protein is one of the early assembly proteins of the 50S ribosomal subunit, although it is not seen to bind rRNA by itself. It is important during the early stages of 50S assembly.</text>
</comment>
<dbReference type="GeneID" id="93558553"/>
<comment type="similarity">
    <text evidence="1 4">Belongs to the universal ribosomal protein uL13 family.</text>
</comment>
<evidence type="ECO:0000313" key="5">
    <source>
        <dbReference type="EMBL" id="VYU51878.1"/>
    </source>
</evidence>
<dbReference type="RefSeq" id="WP_008622437.1">
    <property type="nucleotide sequence ID" value="NZ_AP025941.1"/>
</dbReference>
<dbReference type="Gene3D" id="3.90.1180.10">
    <property type="entry name" value="Ribosomal protein L13"/>
    <property type="match status" value="1"/>
</dbReference>
<dbReference type="GO" id="GO:0022625">
    <property type="term" value="C:cytosolic large ribosomal subunit"/>
    <property type="evidence" value="ECO:0007669"/>
    <property type="project" value="TreeGrafter"/>
</dbReference>
<dbReference type="GO" id="GO:0003735">
    <property type="term" value="F:structural constituent of ribosome"/>
    <property type="evidence" value="ECO:0007669"/>
    <property type="project" value="InterPro"/>
</dbReference>
<dbReference type="SUPFAM" id="SSF52161">
    <property type="entry name" value="Ribosomal protein L13"/>
    <property type="match status" value="1"/>
</dbReference>
<dbReference type="HAMAP" id="MF_01366">
    <property type="entry name" value="Ribosomal_uL13"/>
    <property type="match status" value="1"/>
</dbReference>
<name>A0A6N3FHZ0_9BACT</name>
<dbReference type="PANTHER" id="PTHR11545">
    <property type="entry name" value="RIBOSOMAL PROTEIN L13"/>
    <property type="match status" value="1"/>
</dbReference>
<dbReference type="CDD" id="cd00392">
    <property type="entry name" value="Ribosomal_L13"/>
    <property type="match status" value="1"/>
</dbReference>
<dbReference type="PANTHER" id="PTHR11545:SF2">
    <property type="entry name" value="LARGE RIBOSOMAL SUBUNIT PROTEIN UL13M"/>
    <property type="match status" value="1"/>
</dbReference>
<dbReference type="InterPro" id="IPR005823">
    <property type="entry name" value="Ribosomal_uL13_bac-type"/>
</dbReference>
<gene>
    <name evidence="4 5" type="primary">rplM</name>
    <name evidence="5" type="ORF">PCLFYP37_03207</name>
</gene>
<evidence type="ECO:0000256" key="1">
    <source>
        <dbReference type="ARBA" id="ARBA00006227"/>
    </source>
</evidence>
<dbReference type="GO" id="GO:0017148">
    <property type="term" value="P:negative regulation of translation"/>
    <property type="evidence" value="ECO:0007669"/>
    <property type="project" value="TreeGrafter"/>
</dbReference>
<dbReference type="EMBL" id="CACRUT010000020">
    <property type="protein sequence ID" value="VYU51878.1"/>
    <property type="molecule type" value="Genomic_DNA"/>
</dbReference>
<dbReference type="AlphaFoldDB" id="A0A6N3FHZ0"/>
<dbReference type="PIRSF" id="PIRSF002181">
    <property type="entry name" value="Ribosomal_L13"/>
    <property type="match status" value="1"/>
</dbReference>
<dbReference type="Pfam" id="PF00572">
    <property type="entry name" value="Ribosomal_L13"/>
    <property type="match status" value="1"/>
</dbReference>
<comment type="subunit">
    <text evidence="4">Part of the 50S ribosomal subunit.</text>
</comment>
<reference evidence="5" key="1">
    <citation type="submission" date="2019-11" db="EMBL/GenBank/DDBJ databases">
        <authorList>
            <person name="Feng L."/>
        </authorList>
    </citation>
    <scope>NUCLEOTIDE SEQUENCE</scope>
    <source>
        <strain evidence="5">PclaraLFYP37</strain>
    </source>
</reference>
<dbReference type="GO" id="GO:0006412">
    <property type="term" value="P:translation"/>
    <property type="evidence" value="ECO:0007669"/>
    <property type="project" value="UniProtKB-UniRule"/>
</dbReference>
<evidence type="ECO:0000256" key="4">
    <source>
        <dbReference type="HAMAP-Rule" id="MF_01366"/>
    </source>
</evidence>
<dbReference type="GO" id="GO:0003729">
    <property type="term" value="F:mRNA binding"/>
    <property type="evidence" value="ECO:0007669"/>
    <property type="project" value="TreeGrafter"/>
</dbReference>
<organism evidence="5">
    <name type="scientific">Paraprevotella clara</name>
    <dbReference type="NCBI Taxonomy" id="454154"/>
    <lineage>
        <taxon>Bacteria</taxon>
        <taxon>Pseudomonadati</taxon>
        <taxon>Bacteroidota</taxon>
        <taxon>Bacteroidia</taxon>
        <taxon>Bacteroidales</taxon>
        <taxon>Prevotellaceae</taxon>
        <taxon>Paraprevotella</taxon>
    </lineage>
</organism>
<evidence type="ECO:0000256" key="3">
    <source>
        <dbReference type="ARBA" id="ARBA00023274"/>
    </source>
</evidence>
<dbReference type="NCBIfam" id="TIGR01066">
    <property type="entry name" value="rplM_bact"/>
    <property type="match status" value="1"/>
</dbReference>
<dbReference type="InterPro" id="IPR005822">
    <property type="entry name" value="Ribosomal_uL13"/>
</dbReference>
<keyword evidence="2 4" id="KW-0689">Ribosomal protein</keyword>
<protein>
    <recommendedName>
        <fullName evidence="4">Large ribosomal subunit protein uL13</fullName>
    </recommendedName>
</protein>
<dbReference type="InterPro" id="IPR036899">
    <property type="entry name" value="Ribosomal_uL13_sf"/>
</dbReference>
<proteinExistence type="inferred from homology"/>